<comment type="similarity">
    <text evidence="1">Belongs to the HesA/MoeB/ThiF family.</text>
</comment>
<dbReference type="OrthoDB" id="9804286at2"/>
<evidence type="ECO:0000256" key="1">
    <source>
        <dbReference type="ARBA" id="ARBA00009919"/>
    </source>
</evidence>
<reference evidence="3 4" key="1">
    <citation type="submission" date="2013-04" db="EMBL/GenBank/DDBJ databases">
        <title>Shimia sp. 22II-S11-Z10 Genome Sequencing.</title>
        <authorList>
            <person name="Lai Q."/>
            <person name="Li G."/>
            <person name="Shao Z."/>
        </authorList>
    </citation>
    <scope>NUCLEOTIDE SEQUENCE [LARGE SCALE GENOMIC DNA]</scope>
    <source>
        <strain evidence="4">22II-S11-Z10</strain>
    </source>
</reference>
<dbReference type="PANTHER" id="PTHR10953:SF102">
    <property type="entry name" value="ADENYLYLTRANSFERASE AND SULFURTRANSFERASE MOCS3"/>
    <property type="match status" value="1"/>
</dbReference>
<accession>A0A058ZMF4</accession>
<dbReference type="GO" id="GO:0008641">
    <property type="term" value="F:ubiquitin-like modifier activating enzyme activity"/>
    <property type="evidence" value="ECO:0007669"/>
    <property type="project" value="InterPro"/>
</dbReference>
<dbReference type="RefSeq" id="WP_035250774.1">
    <property type="nucleotide sequence ID" value="NZ_AQQY01000005.1"/>
</dbReference>
<dbReference type="PATRIC" id="fig|1461693.3.peg.1852"/>
<dbReference type="EMBL" id="AQQY01000005">
    <property type="protein sequence ID" value="KCV81996.1"/>
    <property type="molecule type" value="Genomic_DNA"/>
</dbReference>
<dbReference type="FunFam" id="3.40.50.720:FF:000080">
    <property type="entry name" value="Thiazole biosynthesis adenylyltransferase ThiF"/>
    <property type="match status" value="1"/>
</dbReference>
<evidence type="ECO:0000313" key="4">
    <source>
        <dbReference type="Proteomes" id="UP000024836"/>
    </source>
</evidence>
<dbReference type="Pfam" id="PF00899">
    <property type="entry name" value="ThiF"/>
    <property type="match status" value="1"/>
</dbReference>
<evidence type="ECO:0000313" key="3">
    <source>
        <dbReference type="EMBL" id="KCV81996.1"/>
    </source>
</evidence>
<dbReference type="GO" id="GO:0016779">
    <property type="term" value="F:nucleotidyltransferase activity"/>
    <property type="evidence" value="ECO:0007669"/>
    <property type="project" value="TreeGrafter"/>
</dbReference>
<sequence length="323" mass="33518">MSRYARQIAVIGQPAQDRLRKARVLMVGAGGLAAPSLPYLVGAGLGAVRLVDADVVSLSNLHRQTLFAEADIGRPKVTVAAQRMKALNPDCTVEPAPEVLDPANAADLVAGCDVVLDCADSFAASYILSDTCQAADVPLISASVVGLEGYVGGFCAGAPSLRALFPDLPARMESCDSAGVLGPLVGIIGALQAQMAVAVITGAQPNPLGQLTTYDAATMRFGGFRFDNAPEPAHRPAFIARTALCDDDLIIDLRAAHEGPLPHSAAHRIAPGQPMPEPEQGQRMVLCCRSGLRAWNAAEGVAKQTNIEIALLALGDETGEGNP</sequence>
<dbReference type="AlphaFoldDB" id="A0A058ZMF4"/>
<dbReference type="PANTHER" id="PTHR10953">
    <property type="entry name" value="UBIQUITIN-ACTIVATING ENZYME E1"/>
    <property type="match status" value="1"/>
</dbReference>
<protein>
    <submittedName>
        <fullName evidence="3">Thiamine biosynthesis protein ThiF</fullName>
    </submittedName>
</protein>
<dbReference type="CDD" id="cd00757">
    <property type="entry name" value="ThiF_MoeB_HesA_family"/>
    <property type="match status" value="1"/>
</dbReference>
<dbReference type="SUPFAM" id="SSF69572">
    <property type="entry name" value="Activating enzymes of the ubiquitin-like proteins"/>
    <property type="match status" value="1"/>
</dbReference>
<name>A0A058ZMF4_9RHOB</name>
<dbReference type="InterPro" id="IPR035985">
    <property type="entry name" value="Ubiquitin-activating_enz"/>
</dbReference>
<dbReference type="InterPro" id="IPR045886">
    <property type="entry name" value="ThiF/MoeB/HesA"/>
</dbReference>
<dbReference type="eggNOG" id="COG0476">
    <property type="taxonomic scope" value="Bacteria"/>
</dbReference>
<dbReference type="InterPro" id="IPR000594">
    <property type="entry name" value="ThiF_NAD_FAD-bd"/>
</dbReference>
<organism evidence="3 4">
    <name type="scientific">Actibacterium atlanticum</name>
    <dbReference type="NCBI Taxonomy" id="1461693"/>
    <lineage>
        <taxon>Bacteria</taxon>
        <taxon>Pseudomonadati</taxon>
        <taxon>Pseudomonadota</taxon>
        <taxon>Alphaproteobacteria</taxon>
        <taxon>Rhodobacterales</taxon>
        <taxon>Roseobacteraceae</taxon>
        <taxon>Actibacterium</taxon>
    </lineage>
</organism>
<dbReference type="STRING" id="1461693.ATO10_09123"/>
<keyword evidence="4" id="KW-1185">Reference proteome</keyword>
<feature type="domain" description="THIF-type NAD/FAD binding fold" evidence="2">
    <location>
        <begin position="4"/>
        <end position="226"/>
    </location>
</feature>
<dbReference type="GO" id="GO:0004792">
    <property type="term" value="F:thiosulfate-cyanide sulfurtransferase activity"/>
    <property type="evidence" value="ECO:0007669"/>
    <property type="project" value="TreeGrafter"/>
</dbReference>
<evidence type="ECO:0000259" key="2">
    <source>
        <dbReference type="Pfam" id="PF00899"/>
    </source>
</evidence>
<dbReference type="GO" id="GO:0005737">
    <property type="term" value="C:cytoplasm"/>
    <property type="evidence" value="ECO:0007669"/>
    <property type="project" value="TreeGrafter"/>
</dbReference>
<proteinExistence type="inferred from homology"/>
<dbReference type="Gene3D" id="3.40.50.720">
    <property type="entry name" value="NAD(P)-binding Rossmann-like Domain"/>
    <property type="match status" value="1"/>
</dbReference>
<gene>
    <name evidence="3" type="ORF">ATO10_09123</name>
</gene>
<comment type="caution">
    <text evidence="3">The sequence shown here is derived from an EMBL/GenBank/DDBJ whole genome shotgun (WGS) entry which is preliminary data.</text>
</comment>
<dbReference type="Proteomes" id="UP000024836">
    <property type="component" value="Unassembled WGS sequence"/>
</dbReference>